<evidence type="ECO:0000256" key="1">
    <source>
        <dbReference type="SAM" id="MobiDB-lite"/>
    </source>
</evidence>
<dbReference type="EMBL" id="JAVHJM010000003">
    <property type="protein sequence ID" value="KAK6517101.1"/>
    <property type="molecule type" value="Genomic_DNA"/>
</dbReference>
<dbReference type="Proteomes" id="UP001307849">
    <property type="component" value="Unassembled WGS sequence"/>
</dbReference>
<evidence type="ECO:0000313" key="3">
    <source>
        <dbReference type="Proteomes" id="UP001307849"/>
    </source>
</evidence>
<feature type="compositionally biased region" description="Basic and acidic residues" evidence="1">
    <location>
        <begin position="360"/>
        <end position="394"/>
    </location>
</feature>
<name>A0AAN8NSP4_9PEZI</name>
<dbReference type="PANTHER" id="PTHR23184">
    <property type="entry name" value="TETRATRICOPEPTIDE REPEAT PROTEIN 14"/>
    <property type="match status" value="1"/>
</dbReference>
<feature type="region of interest" description="Disordered" evidence="1">
    <location>
        <begin position="97"/>
        <end position="182"/>
    </location>
</feature>
<feature type="region of interest" description="Disordered" evidence="1">
    <location>
        <begin position="235"/>
        <end position="421"/>
    </location>
</feature>
<feature type="compositionally biased region" description="Basic residues" evidence="1">
    <location>
        <begin position="272"/>
        <end position="288"/>
    </location>
</feature>
<feature type="region of interest" description="Disordered" evidence="1">
    <location>
        <begin position="57"/>
        <end position="79"/>
    </location>
</feature>
<proteinExistence type="predicted"/>
<feature type="compositionally biased region" description="Basic residues" evidence="1">
    <location>
        <begin position="149"/>
        <end position="163"/>
    </location>
</feature>
<feature type="compositionally biased region" description="Basic residues" evidence="1">
    <location>
        <begin position="236"/>
        <end position="248"/>
    </location>
</feature>
<dbReference type="InterPro" id="IPR039190">
    <property type="entry name" value="TTC14"/>
</dbReference>
<organism evidence="2 3">
    <name type="scientific">Arthrobotrys conoides</name>
    <dbReference type="NCBI Taxonomy" id="74498"/>
    <lineage>
        <taxon>Eukaryota</taxon>
        <taxon>Fungi</taxon>
        <taxon>Dikarya</taxon>
        <taxon>Ascomycota</taxon>
        <taxon>Pezizomycotina</taxon>
        <taxon>Orbiliomycetes</taxon>
        <taxon>Orbiliales</taxon>
        <taxon>Orbiliaceae</taxon>
        <taxon>Arthrobotrys</taxon>
    </lineage>
</organism>
<protein>
    <submittedName>
        <fullName evidence="2">Uncharacterized protein</fullName>
    </submittedName>
</protein>
<gene>
    <name evidence="2" type="ORF">TWF506_006979</name>
</gene>
<feature type="compositionally biased region" description="Basic and acidic residues" evidence="1">
    <location>
        <begin position="289"/>
        <end position="300"/>
    </location>
</feature>
<dbReference type="PANTHER" id="PTHR23184:SF9">
    <property type="entry name" value="TETRATRICOPEPTIDE REPEAT PROTEIN 14"/>
    <property type="match status" value="1"/>
</dbReference>
<feature type="compositionally biased region" description="Basic residues" evidence="1">
    <location>
        <begin position="401"/>
        <end position="421"/>
    </location>
</feature>
<evidence type="ECO:0000313" key="2">
    <source>
        <dbReference type="EMBL" id="KAK6517101.1"/>
    </source>
</evidence>
<feature type="compositionally biased region" description="Basic and acidic residues" evidence="1">
    <location>
        <begin position="249"/>
        <end position="271"/>
    </location>
</feature>
<reference evidence="2 3" key="1">
    <citation type="submission" date="2019-10" db="EMBL/GenBank/DDBJ databases">
        <authorList>
            <person name="Palmer J.M."/>
        </authorList>
    </citation>
    <scope>NUCLEOTIDE SEQUENCE [LARGE SCALE GENOMIC DNA]</scope>
    <source>
        <strain evidence="2 3">TWF506</strain>
    </source>
</reference>
<feature type="region of interest" description="Disordered" evidence="1">
    <location>
        <begin position="200"/>
        <end position="219"/>
    </location>
</feature>
<feature type="compositionally biased region" description="Low complexity" evidence="1">
    <location>
        <begin position="100"/>
        <end position="139"/>
    </location>
</feature>
<sequence length="561" mass="61547">MELQQQQQQETSFTTITLLNQTLSVYSTPSTSSLISRKITIPISNFKREVEVDGATGARVAKKKNKTASPISSVPATIGSRGSKEIKFPYVVVTQPVPCSRSSTSSSSSSSSSGSSSSSSSSSSPRSSSDSSSSSSSSSSDEKKENKKDRKYRYPSKSSRRPSNRLNVGHYKTTNDGPKLRPMTASDLWQVAAGHKTVHRLTPADGSGPPLDCLSDNGTEEGFVGVCGCPKCVERHVKKKSSSSHKKHEKDSDDKEKKDKKDKKESKDKKDKKEKKDKKDKKEKKDKKDKKDKTDKKSDDGWGNGWEDDSKKETSAGGWGNDDKKSSGDGWGNDSGAGWENETKETTPGGWGDGSNNGWGDDKKDSSGWGDDNKKKKDKKDKSDDGWENDKDKAGVMAVKTTRKAKRERTKAATKKGKRETKQMMRLRRVGMKRRGREVRTRRLILQGNIRPTANITITTMMKIAPEQLQFASKVISPTLLTKNRKSVLLIRFIPPAATGARYLILPLPPNLQAVPVAGQLPHLVSVARPPAPVAISNSRPRETMYKISKAIGTNSPLVLM</sequence>
<dbReference type="AlphaFoldDB" id="A0AAN8NSP4"/>
<comment type="caution">
    <text evidence="2">The sequence shown here is derived from an EMBL/GenBank/DDBJ whole genome shotgun (WGS) entry which is preliminary data.</text>
</comment>
<keyword evidence="3" id="KW-1185">Reference proteome</keyword>
<accession>A0AAN8NSP4</accession>